<dbReference type="InterPro" id="IPR025711">
    <property type="entry name" value="PepSY"/>
</dbReference>
<evidence type="ECO:0000313" key="4">
    <source>
        <dbReference type="Proteomes" id="UP000004870"/>
    </source>
</evidence>
<dbReference type="OrthoDB" id="5770914at2"/>
<keyword evidence="4" id="KW-1185">Reference proteome</keyword>
<evidence type="ECO:0000259" key="2">
    <source>
        <dbReference type="Pfam" id="PF03413"/>
    </source>
</evidence>
<dbReference type="Gene3D" id="3.10.450.40">
    <property type="match status" value="2"/>
</dbReference>
<dbReference type="AlphaFoldDB" id="C8N7M1"/>
<dbReference type="EMBL" id="ACKY01000022">
    <property type="protein sequence ID" value="EEV89403.1"/>
    <property type="molecule type" value="Genomic_DNA"/>
</dbReference>
<gene>
    <name evidence="3" type="ORF">HMPREF0198_0498</name>
</gene>
<feature type="domain" description="PepSY" evidence="2">
    <location>
        <begin position="169"/>
        <end position="224"/>
    </location>
</feature>
<feature type="domain" description="PepSY" evidence="2">
    <location>
        <begin position="101"/>
        <end position="156"/>
    </location>
</feature>
<dbReference type="Proteomes" id="UP000004870">
    <property type="component" value="Unassembled WGS sequence"/>
</dbReference>
<name>C8N7M1_CARH6</name>
<proteinExistence type="predicted"/>
<dbReference type="STRING" id="2718.CHUV0807_2215"/>
<dbReference type="HOGENOM" id="CLU_1164362_0_0_6"/>
<keyword evidence="1" id="KW-0732">Signal</keyword>
<evidence type="ECO:0000256" key="1">
    <source>
        <dbReference type="SAM" id="SignalP"/>
    </source>
</evidence>
<organism evidence="3 4">
    <name type="scientific">Cardiobacterium hominis (strain ATCC 15826 / DSM 8339 / NCTC 10426 / 6573)</name>
    <dbReference type="NCBI Taxonomy" id="638300"/>
    <lineage>
        <taxon>Bacteria</taxon>
        <taxon>Pseudomonadati</taxon>
        <taxon>Pseudomonadota</taxon>
        <taxon>Gammaproteobacteria</taxon>
        <taxon>Cardiobacteriales</taxon>
        <taxon>Cardiobacteriaceae</taxon>
        <taxon>Cardiobacterium</taxon>
    </lineage>
</organism>
<sequence>MPMKRFFLLLPASVLLAAFTADQDTARQAVQAGRFKPLAEILAAVQARYPGRVLDVELDRNRSGRNIYEVKLLSVGGERQEIHIDAMTGEEVAPEAPLRLLPAAELLRQALAQQPGRVVDLDLRRHQERYFYQIRIMDDAGRSHDVFVDAQNGEAVAEFDHLPAGMKPLADLLDALQKNHPGHVLEVELKYDRNARPFYEIDLQLDDGTLTEISLDPFSGRPLSEDEIEVR</sequence>
<protein>
    <submittedName>
        <fullName evidence="3">Peptidase propeptide and YPEB domain protein</fullName>
    </submittedName>
</protein>
<evidence type="ECO:0000313" key="3">
    <source>
        <dbReference type="EMBL" id="EEV89403.1"/>
    </source>
</evidence>
<dbReference type="Pfam" id="PF03413">
    <property type="entry name" value="PepSY"/>
    <property type="match status" value="3"/>
</dbReference>
<feature type="signal peptide" evidence="1">
    <location>
        <begin position="1"/>
        <end position="17"/>
    </location>
</feature>
<accession>C8N7M1</accession>
<reference evidence="3 4" key="1">
    <citation type="submission" date="2009-08" db="EMBL/GenBank/DDBJ databases">
        <authorList>
            <person name="Qin X."/>
            <person name="Bachman B."/>
            <person name="Battles P."/>
            <person name="Bell A."/>
            <person name="Bess C."/>
            <person name="Bickham C."/>
            <person name="Chaboub L."/>
            <person name="Chen D."/>
            <person name="Coyle M."/>
            <person name="Deiros D.R."/>
            <person name="Dinh H."/>
            <person name="Forbes L."/>
            <person name="Fowler G."/>
            <person name="Francisco L."/>
            <person name="Fu Q."/>
            <person name="Gubbala S."/>
            <person name="Hale W."/>
            <person name="Han Y."/>
            <person name="Hemphill L."/>
            <person name="Highlander S.K."/>
            <person name="Hirani K."/>
            <person name="Hogues M."/>
            <person name="Jackson L."/>
            <person name="Jakkamsetti A."/>
            <person name="Javaid M."/>
            <person name="Jiang H."/>
            <person name="Korchina V."/>
            <person name="Kovar C."/>
            <person name="Lara F."/>
            <person name="Lee S."/>
            <person name="Mata R."/>
            <person name="Mathew T."/>
            <person name="Moen C."/>
            <person name="Morales K."/>
            <person name="Munidasa M."/>
            <person name="Nazareth L."/>
            <person name="Ngo R."/>
            <person name="Nguyen L."/>
            <person name="Okwuonu G."/>
            <person name="Ongeri F."/>
            <person name="Patil S."/>
            <person name="Petrosino J."/>
            <person name="Pham C."/>
            <person name="Pham P."/>
            <person name="Pu L.-L."/>
            <person name="Puazo M."/>
            <person name="Raj R."/>
            <person name="Reid J."/>
            <person name="Rouhana J."/>
            <person name="Saada N."/>
            <person name="Shang Y."/>
            <person name="Simmons D."/>
            <person name="Thornton R."/>
            <person name="Warren J."/>
            <person name="Weissenberger G."/>
            <person name="Zhang J."/>
            <person name="Zhang L."/>
            <person name="Zhou C."/>
            <person name="Zhu D."/>
            <person name="Muzny D."/>
            <person name="Worley K."/>
            <person name="Gibbs R."/>
        </authorList>
    </citation>
    <scope>NUCLEOTIDE SEQUENCE [LARGE SCALE GENOMIC DNA]</scope>
    <source>
        <strain evidence="4">ATCC 15826 / DSM 8339 / NCTC 10426 / 6573</strain>
    </source>
</reference>
<comment type="caution">
    <text evidence="3">The sequence shown here is derived from an EMBL/GenBank/DDBJ whole genome shotgun (WGS) entry which is preliminary data.</text>
</comment>
<feature type="chain" id="PRO_5002990635" evidence="1">
    <location>
        <begin position="18"/>
        <end position="231"/>
    </location>
</feature>
<feature type="domain" description="PepSY" evidence="2">
    <location>
        <begin position="37"/>
        <end position="91"/>
    </location>
</feature>